<dbReference type="AlphaFoldDB" id="A0A1G1WB50"/>
<dbReference type="NCBIfam" id="TIGR01036">
    <property type="entry name" value="pyrD_sub2"/>
    <property type="match status" value="1"/>
</dbReference>
<keyword evidence="4" id="KW-0288">FMN</keyword>
<evidence type="ECO:0000256" key="7">
    <source>
        <dbReference type="ARBA" id="ARBA00023136"/>
    </source>
</evidence>
<dbReference type="EMBL" id="MHCQ01000007">
    <property type="protein sequence ID" value="OGY24905.1"/>
    <property type="molecule type" value="Genomic_DNA"/>
</dbReference>
<dbReference type="GO" id="GO:0009220">
    <property type="term" value="P:pyrimidine ribonucleotide biosynthetic process"/>
    <property type="evidence" value="ECO:0007669"/>
    <property type="project" value="UniProtKB-UniRule"/>
</dbReference>
<evidence type="ECO:0000313" key="10">
    <source>
        <dbReference type="EMBL" id="OGY24905.1"/>
    </source>
</evidence>
<dbReference type="PANTHER" id="PTHR48109">
    <property type="entry name" value="DIHYDROOROTATE DEHYDROGENASE (QUINONE), MITOCHONDRIAL-RELATED"/>
    <property type="match status" value="1"/>
</dbReference>
<evidence type="ECO:0000256" key="4">
    <source>
        <dbReference type="ARBA" id="ARBA00022643"/>
    </source>
</evidence>
<dbReference type="InterPro" id="IPR005719">
    <property type="entry name" value="Dihydroorotate_DH_2"/>
</dbReference>
<dbReference type="GO" id="GO:0006207">
    <property type="term" value="P:'de novo' pyrimidine nucleobase biosynthetic process"/>
    <property type="evidence" value="ECO:0007669"/>
    <property type="project" value="UniProtKB-UniRule"/>
</dbReference>
<organism evidence="10 11">
    <name type="scientific">Candidatus Woykebacteria bacterium RBG_13_40_7b</name>
    <dbReference type="NCBI Taxonomy" id="1802594"/>
    <lineage>
        <taxon>Bacteria</taxon>
        <taxon>Candidatus Woykeibacteriota</taxon>
    </lineage>
</organism>
<dbReference type="InterPro" id="IPR005720">
    <property type="entry name" value="Dihydroorotate_DH_cat"/>
</dbReference>
<comment type="caution">
    <text evidence="10">The sequence shown here is derived from an EMBL/GenBank/DDBJ whole genome shotgun (WGS) entry which is preliminary data.</text>
</comment>
<sequence>MKQNLEDFRVYIRNALSRFVYKAIVRPIFFRIEAETIHNFMVKFGNFLGGNSLTRNITHFHFSYSNKILEQNILGIRFSNPIGLAAGFDKDGHLTQILPAVGFGFAEVGSITGEPCLGNPRPRLWRLVKSKGIVVYYGLKNEGCEKISNRLKNCRFAIPIGTSIAKTNSPKTVAVETGIADYVKAYKKFTNIGEFSTINISCPNAYGGQPFTDAQRLDRLLTEIEKVPTKKPVFLKMPPDLDKEKVDRIIEVARRHKVAGFICTNLTDNRNNKRIVDHDINKEGGISGKPVEELANDSVKYVYQKTKGDFVIVGCGGVFSAEDAYKKIKLGASLVQLITGMIFEGPQLISEINYGLVKLLRKDGFTNISEAIGIENN</sequence>
<dbReference type="GO" id="GO:0005886">
    <property type="term" value="C:plasma membrane"/>
    <property type="evidence" value="ECO:0007669"/>
    <property type="project" value="TreeGrafter"/>
</dbReference>
<feature type="domain" description="Dihydroorotate dehydrogenase catalytic" evidence="9">
    <location>
        <begin position="69"/>
        <end position="360"/>
    </location>
</feature>
<reference evidence="10 11" key="1">
    <citation type="journal article" date="2016" name="Nat. Commun.">
        <title>Thousands of microbial genomes shed light on interconnected biogeochemical processes in an aquifer system.</title>
        <authorList>
            <person name="Anantharaman K."/>
            <person name="Brown C.T."/>
            <person name="Hug L.A."/>
            <person name="Sharon I."/>
            <person name="Castelle C.J."/>
            <person name="Probst A.J."/>
            <person name="Thomas B.C."/>
            <person name="Singh A."/>
            <person name="Wilkins M.J."/>
            <person name="Karaoz U."/>
            <person name="Brodie E.L."/>
            <person name="Williams K.H."/>
            <person name="Hubbard S.S."/>
            <person name="Banfield J.F."/>
        </authorList>
    </citation>
    <scope>NUCLEOTIDE SEQUENCE [LARGE SCALE GENOMIC DNA]</scope>
</reference>
<proteinExistence type="predicted"/>
<accession>A0A1G1WB50</accession>
<evidence type="ECO:0000256" key="2">
    <source>
        <dbReference type="ARBA" id="ARBA00004725"/>
    </source>
</evidence>
<dbReference type="EC" id="1.3.5.2" evidence="8"/>
<dbReference type="InterPro" id="IPR050074">
    <property type="entry name" value="DHO_dehydrogenase"/>
</dbReference>
<protein>
    <recommendedName>
        <fullName evidence="8">Dihydroorotate dehydrogenase (quinone)</fullName>
        <ecNumber evidence="8">1.3.5.2</ecNumber>
    </recommendedName>
</protein>
<evidence type="ECO:0000256" key="6">
    <source>
        <dbReference type="ARBA" id="ARBA00023002"/>
    </source>
</evidence>
<dbReference type="SUPFAM" id="SSF51395">
    <property type="entry name" value="FMN-linked oxidoreductases"/>
    <property type="match status" value="1"/>
</dbReference>
<keyword evidence="5" id="KW-0665">Pyrimidine biosynthesis</keyword>
<evidence type="ECO:0000256" key="1">
    <source>
        <dbReference type="ARBA" id="ARBA00001917"/>
    </source>
</evidence>
<dbReference type="CDD" id="cd04738">
    <property type="entry name" value="DHOD_2_like"/>
    <property type="match status" value="1"/>
</dbReference>
<gene>
    <name evidence="10" type="ORF">A2Y57_01145</name>
</gene>
<dbReference type="NCBIfam" id="NF003652">
    <property type="entry name" value="PRK05286.2-5"/>
    <property type="match status" value="1"/>
</dbReference>
<name>A0A1G1WB50_9BACT</name>
<keyword evidence="7" id="KW-0472">Membrane</keyword>
<evidence type="ECO:0000256" key="8">
    <source>
        <dbReference type="NCBIfam" id="TIGR01036"/>
    </source>
</evidence>
<dbReference type="Pfam" id="PF01180">
    <property type="entry name" value="DHO_dh"/>
    <property type="match status" value="1"/>
</dbReference>
<comment type="pathway">
    <text evidence="2">Pyrimidine metabolism; UMP biosynthesis via de novo pathway.</text>
</comment>
<dbReference type="InterPro" id="IPR013785">
    <property type="entry name" value="Aldolase_TIM"/>
</dbReference>
<dbReference type="Proteomes" id="UP000177103">
    <property type="component" value="Unassembled WGS sequence"/>
</dbReference>
<dbReference type="GO" id="GO:0005737">
    <property type="term" value="C:cytoplasm"/>
    <property type="evidence" value="ECO:0007669"/>
    <property type="project" value="InterPro"/>
</dbReference>
<evidence type="ECO:0000256" key="5">
    <source>
        <dbReference type="ARBA" id="ARBA00022975"/>
    </source>
</evidence>
<keyword evidence="3" id="KW-0285">Flavoprotein</keyword>
<dbReference type="Gene3D" id="3.20.20.70">
    <property type="entry name" value="Aldolase class I"/>
    <property type="match status" value="1"/>
</dbReference>
<evidence type="ECO:0000259" key="9">
    <source>
        <dbReference type="Pfam" id="PF01180"/>
    </source>
</evidence>
<evidence type="ECO:0000313" key="11">
    <source>
        <dbReference type="Proteomes" id="UP000177103"/>
    </source>
</evidence>
<evidence type="ECO:0000256" key="3">
    <source>
        <dbReference type="ARBA" id="ARBA00022630"/>
    </source>
</evidence>
<comment type="cofactor">
    <cofactor evidence="1">
        <name>FMN</name>
        <dbReference type="ChEBI" id="CHEBI:58210"/>
    </cofactor>
</comment>
<keyword evidence="6" id="KW-0560">Oxidoreductase</keyword>
<dbReference type="GO" id="GO:0106430">
    <property type="term" value="F:dihydroorotate dehydrogenase (quinone) activity"/>
    <property type="evidence" value="ECO:0007669"/>
    <property type="project" value="UniProtKB-EC"/>
</dbReference>
<dbReference type="PANTHER" id="PTHR48109:SF4">
    <property type="entry name" value="DIHYDROOROTATE DEHYDROGENASE (QUINONE), MITOCHONDRIAL"/>
    <property type="match status" value="1"/>
</dbReference>